<keyword evidence="2" id="KW-1185">Reference proteome</keyword>
<name>A0A1W0A3E3_9STRA</name>
<gene>
    <name evidence="1" type="ORF">THRCLA_20816</name>
</gene>
<accession>A0A1W0A3E3</accession>
<evidence type="ECO:0000313" key="1">
    <source>
        <dbReference type="EMBL" id="OQS04701.1"/>
    </source>
</evidence>
<organism evidence="1 2">
    <name type="scientific">Thraustotheca clavata</name>
    <dbReference type="NCBI Taxonomy" id="74557"/>
    <lineage>
        <taxon>Eukaryota</taxon>
        <taxon>Sar</taxon>
        <taxon>Stramenopiles</taxon>
        <taxon>Oomycota</taxon>
        <taxon>Saprolegniomycetes</taxon>
        <taxon>Saprolegniales</taxon>
        <taxon>Achlyaceae</taxon>
        <taxon>Thraustotheca</taxon>
    </lineage>
</organism>
<dbReference type="AlphaFoldDB" id="A0A1W0A3E3"/>
<reference evidence="1 2" key="1">
    <citation type="journal article" date="2014" name="Genome Biol. Evol.">
        <title>The secreted proteins of Achlya hypogyna and Thraustotheca clavata identify the ancestral oomycete secretome and reveal gene acquisitions by horizontal gene transfer.</title>
        <authorList>
            <person name="Misner I."/>
            <person name="Blouin N."/>
            <person name="Leonard G."/>
            <person name="Richards T.A."/>
            <person name="Lane C.E."/>
        </authorList>
    </citation>
    <scope>NUCLEOTIDE SEQUENCE [LARGE SCALE GENOMIC DNA]</scope>
    <source>
        <strain evidence="1 2">ATCC 34112</strain>
    </source>
</reference>
<dbReference type="EMBL" id="JNBS01000569">
    <property type="protein sequence ID" value="OQS04701.1"/>
    <property type="molecule type" value="Genomic_DNA"/>
</dbReference>
<evidence type="ECO:0000313" key="2">
    <source>
        <dbReference type="Proteomes" id="UP000243217"/>
    </source>
</evidence>
<proteinExistence type="predicted"/>
<comment type="caution">
    <text evidence="1">The sequence shown here is derived from an EMBL/GenBank/DDBJ whole genome shotgun (WGS) entry which is preliminary data.</text>
</comment>
<dbReference type="Proteomes" id="UP000243217">
    <property type="component" value="Unassembled WGS sequence"/>
</dbReference>
<protein>
    <submittedName>
        <fullName evidence="1">Uncharacterized protein</fullName>
    </submittedName>
</protein>
<sequence length="116" mass="13127">MLHAVVAFESILDDFLRAFPGLFEHSQVLFRVGHNLIGDHSIDFAIEFYHPILYTVVRNEGVLITHDKELPVLNWTVLAWGIQELFSLLLAMRRGQEPHPSVNAFGGLEKLATCLC</sequence>